<feature type="region of interest" description="Disordered" evidence="1">
    <location>
        <begin position="163"/>
        <end position="183"/>
    </location>
</feature>
<dbReference type="Proteomes" id="UP001386955">
    <property type="component" value="Unassembled WGS sequence"/>
</dbReference>
<name>A0AAN9XFP2_PSOTE</name>
<protein>
    <submittedName>
        <fullName evidence="2">Uncharacterized protein</fullName>
    </submittedName>
</protein>
<keyword evidence="3" id="KW-1185">Reference proteome</keyword>
<dbReference type="PANTHER" id="PTHR35125">
    <property type="entry name" value="NEURON NAVIGATOR 1-LIKE-RELATED"/>
    <property type="match status" value="1"/>
</dbReference>
<comment type="caution">
    <text evidence="2">The sequence shown here is derived from an EMBL/GenBank/DDBJ whole genome shotgun (WGS) entry which is preliminary data.</text>
</comment>
<evidence type="ECO:0000313" key="3">
    <source>
        <dbReference type="Proteomes" id="UP001386955"/>
    </source>
</evidence>
<evidence type="ECO:0000313" key="2">
    <source>
        <dbReference type="EMBL" id="KAK7390432.1"/>
    </source>
</evidence>
<accession>A0AAN9XFP2</accession>
<sequence>MVFHALPFSPAHDKCIMANFGLSDSCLTDMLLPHPEPALGSSVSWLMTPYLDFLPLVESGLQVPWRDNSWWTSQRTALSLSGLCLYINGINTMSKRTPSLLQDQNLNVHVNGGGTVSAKNDLTGQGKARARARKPLGDLSNAGNLINQFDGKKALAGSLHTGKSSVGQASKLPSSNNLESDKSFASKASGKSLTGIRKVLSDISNSGKPQLPEIKIKNTKPSLLVEESDLSPSAIAEEYMQHDHKKCIESRSETVDMHKFFILADSEDDLPTIAESPRLDLELVPECFPDWDDPPVNFKLESEYLDLELEPECFPYWHDSPVNFKLIETPKCSKT</sequence>
<dbReference type="EMBL" id="JAYMYS010000006">
    <property type="protein sequence ID" value="KAK7390432.1"/>
    <property type="molecule type" value="Genomic_DNA"/>
</dbReference>
<gene>
    <name evidence="2" type="ORF">VNO78_25737</name>
</gene>
<feature type="compositionally biased region" description="Polar residues" evidence="1">
    <location>
        <begin position="163"/>
        <end position="178"/>
    </location>
</feature>
<dbReference type="InterPro" id="IPR039326">
    <property type="entry name" value="Patronus"/>
</dbReference>
<proteinExistence type="predicted"/>
<dbReference type="PANTHER" id="PTHR35125:SF2">
    <property type="entry name" value="PROTEIN PATRONUS 2-LIKE"/>
    <property type="match status" value="1"/>
</dbReference>
<organism evidence="2 3">
    <name type="scientific">Psophocarpus tetragonolobus</name>
    <name type="common">Winged bean</name>
    <name type="synonym">Dolichos tetragonolobus</name>
    <dbReference type="NCBI Taxonomy" id="3891"/>
    <lineage>
        <taxon>Eukaryota</taxon>
        <taxon>Viridiplantae</taxon>
        <taxon>Streptophyta</taxon>
        <taxon>Embryophyta</taxon>
        <taxon>Tracheophyta</taxon>
        <taxon>Spermatophyta</taxon>
        <taxon>Magnoliopsida</taxon>
        <taxon>eudicotyledons</taxon>
        <taxon>Gunneridae</taxon>
        <taxon>Pentapetalae</taxon>
        <taxon>rosids</taxon>
        <taxon>fabids</taxon>
        <taxon>Fabales</taxon>
        <taxon>Fabaceae</taxon>
        <taxon>Papilionoideae</taxon>
        <taxon>50 kb inversion clade</taxon>
        <taxon>NPAAA clade</taxon>
        <taxon>indigoferoid/millettioid clade</taxon>
        <taxon>Phaseoleae</taxon>
        <taxon>Psophocarpus</taxon>
    </lineage>
</organism>
<dbReference type="GO" id="GO:0007346">
    <property type="term" value="P:regulation of mitotic cell cycle"/>
    <property type="evidence" value="ECO:0007669"/>
    <property type="project" value="InterPro"/>
</dbReference>
<feature type="region of interest" description="Disordered" evidence="1">
    <location>
        <begin position="115"/>
        <end position="137"/>
    </location>
</feature>
<reference evidence="2 3" key="1">
    <citation type="submission" date="2024-01" db="EMBL/GenBank/DDBJ databases">
        <title>The genomes of 5 underutilized Papilionoideae crops provide insights into root nodulation and disease resistanc.</title>
        <authorList>
            <person name="Jiang F."/>
        </authorList>
    </citation>
    <scope>NUCLEOTIDE SEQUENCE [LARGE SCALE GENOMIC DNA]</scope>
    <source>
        <strain evidence="2">DUOXIRENSHENG_FW03</strain>
        <tissue evidence="2">Leaves</tissue>
    </source>
</reference>
<evidence type="ECO:0000256" key="1">
    <source>
        <dbReference type="SAM" id="MobiDB-lite"/>
    </source>
</evidence>
<dbReference type="AlphaFoldDB" id="A0AAN9XFP2"/>